<dbReference type="VEuPathDB" id="MicrosporidiaDB:NBO_10g0003"/>
<gene>
    <name evidence="1" type="ORF">NBO_10g0003</name>
</gene>
<proteinExistence type="predicted"/>
<dbReference type="EMBL" id="KB908918">
    <property type="protein sequence ID" value="EOB15012.1"/>
    <property type="molecule type" value="Genomic_DNA"/>
</dbReference>
<name>R0KXS7_NOSB1</name>
<dbReference type="AlphaFoldDB" id="R0KXS7"/>
<evidence type="ECO:0000313" key="1">
    <source>
        <dbReference type="EMBL" id="EOB15012.1"/>
    </source>
</evidence>
<dbReference type="Proteomes" id="UP000016927">
    <property type="component" value="Unassembled WGS sequence"/>
</dbReference>
<organism evidence="1 2">
    <name type="scientific">Nosema bombycis (strain CQ1 / CVCC 102059)</name>
    <name type="common">Microsporidian parasite</name>
    <name type="synonym">Pebrine of silkworm</name>
    <dbReference type="NCBI Taxonomy" id="578461"/>
    <lineage>
        <taxon>Eukaryota</taxon>
        <taxon>Fungi</taxon>
        <taxon>Fungi incertae sedis</taxon>
        <taxon>Microsporidia</taxon>
        <taxon>Nosematidae</taxon>
        <taxon>Nosema</taxon>
    </lineage>
</organism>
<dbReference type="HOGENOM" id="CLU_2278239_0_0_1"/>
<keyword evidence="2" id="KW-1185">Reference proteome</keyword>
<accession>R0KXS7</accession>
<evidence type="ECO:0000313" key="2">
    <source>
        <dbReference type="Proteomes" id="UP000016927"/>
    </source>
</evidence>
<reference evidence="1 2" key="1">
    <citation type="journal article" date="2013" name="BMC Genomics">
        <title>Comparative genomics of parasitic silkworm microsporidia reveal an association between genome expansion and host adaptation.</title>
        <authorList>
            <person name="Pan G."/>
            <person name="Xu J."/>
            <person name="Li T."/>
            <person name="Xia Q."/>
            <person name="Liu S.L."/>
            <person name="Zhang G."/>
            <person name="Li S."/>
            <person name="Li C."/>
            <person name="Liu H."/>
            <person name="Yang L."/>
            <person name="Liu T."/>
            <person name="Zhang X."/>
            <person name="Wu Z."/>
            <person name="Fan W."/>
            <person name="Dang X."/>
            <person name="Xiang H."/>
            <person name="Tao M."/>
            <person name="Li Y."/>
            <person name="Hu J."/>
            <person name="Li Z."/>
            <person name="Lin L."/>
            <person name="Luo J."/>
            <person name="Geng L."/>
            <person name="Wang L."/>
            <person name="Long M."/>
            <person name="Wan Y."/>
            <person name="He N."/>
            <person name="Zhang Z."/>
            <person name="Lu C."/>
            <person name="Keeling P.J."/>
            <person name="Wang J."/>
            <person name="Xiang Z."/>
            <person name="Zhou Z."/>
        </authorList>
    </citation>
    <scope>NUCLEOTIDE SEQUENCE [LARGE SCALE GENOMIC DNA]</scope>
    <source>
        <strain evidence="2">CQ1 / CVCC 102059</strain>
    </source>
</reference>
<protein>
    <submittedName>
        <fullName evidence="1">Uncharacterized protein</fullName>
    </submittedName>
</protein>
<sequence>MLCLKYFVGLKVVLNDGDKNRLQEDLRDESPVLINKYLVAEQQHNYSVKEKIRSLKNDYLSNSYYEKTNPSTKDYQPDIVNEKFIKRLIIPLNNYRSIHSVY</sequence>